<accession>A0A2H1IX92</accession>
<dbReference type="Proteomes" id="UP000234333">
    <property type="component" value="Unassembled WGS sequence"/>
</dbReference>
<dbReference type="AlphaFoldDB" id="A0A2H1IX92"/>
<dbReference type="RefSeq" id="WP_101624063.1">
    <property type="nucleotide sequence ID" value="NZ_FXZC01000003.1"/>
</dbReference>
<gene>
    <name evidence="1" type="ORF">BC102111_01684</name>
</gene>
<protein>
    <submittedName>
        <fullName evidence="1">Uncharacterized protein</fullName>
    </submittedName>
</protein>
<evidence type="ECO:0000313" key="1">
    <source>
        <dbReference type="EMBL" id="SMX79794.1"/>
    </source>
</evidence>
<dbReference type="EMBL" id="FXZC01000003">
    <property type="protein sequence ID" value="SMX79794.1"/>
    <property type="molecule type" value="Genomic_DNA"/>
</dbReference>
<proteinExistence type="predicted"/>
<organism evidence="1 2">
    <name type="scientific">Brevibacterium casei CIP 102111</name>
    <dbReference type="NCBI Taxonomy" id="1255625"/>
    <lineage>
        <taxon>Bacteria</taxon>
        <taxon>Bacillati</taxon>
        <taxon>Actinomycetota</taxon>
        <taxon>Actinomycetes</taxon>
        <taxon>Micrococcales</taxon>
        <taxon>Brevibacteriaceae</taxon>
        <taxon>Brevibacterium</taxon>
    </lineage>
</organism>
<dbReference type="GeneID" id="99775329"/>
<name>A0A2H1IX92_9MICO</name>
<reference evidence="1 2" key="1">
    <citation type="submission" date="2017-03" db="EMBL/GenBank/DDBJ databases">
        <authorList>
            <person name="Afonso C.L."/>
            <person name="Miller P.J."/>
            <person name="Scott M.A."/>
            <person name="Spackman E."/>
            <person name="Goraichik I."/>
            <person name="Dimitrov K.M."/>
            <person name="Suarez D.L."/>
            <person name="Swayne D.E."/>
        </authorList>
    </citation>
    <scope>NUCLEOTIDE SEQUENCE [LARGE SCALE GENOMIC DNA]</scope>
    <source>
        <strain evidence="1 2">CIP 102111</strain>
    </source>
</reference>
<evidence type="ECO:0000313" key="2">
    <source>
        <dbReference type="Proteomes" id="UP000234333"/>
    </source>
</evidence>
<sequence>MSDRGSSEAVQIRLGLEENDESPWEYGTYIERNDGRDGKDDWVPLVYGGNKSWEDTWVDHRANRKASAAHPRTFRNPRIVRRAVSPWEVRDG</sequence>